<name>A0AAX3MVX1_9BACL</name>
<reference evidence="1 4" key="1">
    <citation type="submission" date="2023-02" db="EMBL/GenBank/DDBJ databases">
        <title>Pathogen: clinical or host-associated sample.</title>
        <authorList>
            <person name="Hergert J."/>
            <person name="Casey R."/>
            <person name="Wagner J."/>
            <person name="Young E.L."/>
            <person name="Oakeson K.F."/>
        </authorList>
    </citation>
    <scope>NUCLEOTIDE SEQUENCE</scope>
    <source>
        <strain evidence="2 4">2022CK-00829</strain>
        <strain evidence="1">2022CK-00830</strain>
    </source>
</reference>
<dbReference type="RefSeq" id="WP_047911151.1">
    <property type="nucleotide sequence ID" value="NZ_CP118101.1"/>
</dbReference>
<dbReference type="InterPro" id="IPR019615">
    <property type="entry name" value="DUF2487"/>
</dbReference>
<proteinExistence type="predicted"/>
<dbReference type="AlphaFoldDB" id="A0AAX3MVX1"/>
<evidence type="ECO:0000313" key="2">
    <source>
        <dbReference type="EMBL" id="WDI00932.1"/>
    </source>
</evidence>
<protein>
    <submittedName>
        <fullName evidence="1">DUF2487 family protein</fullName>
    </submittedName>
</protein>
<dbReference type="Proteomes" id="UP001220962">
    <property type="component" value="Chromosome"/>
</dbReference>
<dbReference type="Pfam" id="PF10673">
    <property type="entry name" value="DUF2487"/>
    <property type="match status" value="1"/>
</dbReference>
<organism evidence="1 3">
    <name type="scientific">Paenibacillus urinalis</name>
    <dbReference type="NCBI Taxonomy" id="521520"/>
    <lineage>
        <taxon>Bacteria</taxon>
        <taxon>Bacillati</taxon>
        <taxon>Bacillota</taxon>
        <taxon>Bacilli</taxon>
        <taxon>Bacillales</taxon>
        <taxon>Paenibacillaceae</taxon>
        <taxon>Paenibacillus</taxon>
    </lineage>
</organism>
<evidence type="ECO:0000313" key="1">
    <source>
        <dbReference type="EMBL" id="WDH81218.1"/>
    </source>
</evidence>
<evidence type="ECO:0000313" key="3">
    <source>
        <dbReference type="Proteomes" id="UP001220962"/>
    </source>
</evidence>
<sequence length="150" mass="17220">MKFSEISQDEWMEWKPYLDTCIIPYTGLTGQESPLEAVSALEDLRDLLDIVEIPFKGRVVTYPAFHYTAKEHQESLNDVCRQLKSSGFKFVIIMSIGQEINPSVVTASDLIFTFPKCEISVSKSKEESAEKINQLSQKIHRDVYRLWGLQ</sequence>
<dbReference type="EMBL" id="CP118101">
    <property type="protein sequence ID" value="WDH81218.1"/>
    <property type="molecule type" value="Genomic_DNA"/>
</dbReference>
<gene>
    <name evidence="1" type="ORF">PUW23_16970</name>
    <name evidence="2" type="ORF">PUW25_16795</name>
</gene>
<accession>A0AAX3MVX1</accession>
<dbReference type="EMBL" id="CP118108">
    <property type="protein sequence ID" value="WDI00932.1"/>
    <property type="molecule type" value="Genomic_DNA"/>
</dbReference>
<evidence type="ECO:0000313" key="4">
    <source>
        <dbReference type="Proteomes" id="UP001221519"/>
    </source>
</evidence>
<keyword evidence="4" id="KW-1185">Reference proteome</keyword>
<dbReference type="Proteomes" id="UP001221519">
    <property type="component" value="Chromosome"/>
</dbReference>